<dbReference type="GO" id="GO:0006284">
    <property type="term" value="P:base-excision repair"/>
    <property type="evidence" value="ECO:0007669"/>
    <property type="project" value="TreeGrafter"/>
</dbReference>
<dbReference type="GO" id="GO:0003684">
    <property type="term" value="F:damaged DNA binding"/>
    <property type="evidence" value="ECO:0007669"/>
    <property type="project" value="InterPro"/>
</dbReference>
<evidence type="ECO:0000259" key="5">
    <source>
        <dbReference type="Pfam" id="PF05181"/>
    </source>
</evidence>
<reference evidence="7" key="1">
    <citation type="submission" date="2025-08" db="UniProtKB">
        <authorList>
            <consortium name="RefSeq"/>
        </authorList>
    </citation>
    <scope>IDENTIFICATION</scope>
</reference>
<keyword evidence="3" id="KW-0539">Nucleus</keyword>
<dbReference type="PANTHER" id="PTHR10142">
    <property type="entry name" value="DNA REPAIR PROTEIN COMPLEMENTING XP-A CELLS"/>
    <property type="match status" value="1"/>
</dbReference>
<dbReference type="Pfam" id="PF05181">
    <property type="entry name" value="XPA_C"/>
    <property type="match status" value="1"/>
</dbReference>
<evidence type="ECO:0000256" key="1">
    <source>
        <dbReference type="ARBA" id="ARBA00004123"/>
    </source>
</evidence>
<dbReference type="GO" id="GO:0000110">
    <property type="term" value="C:nucleotide-excision repair factor 1 complex"/>
    <property type="evidence" value="ECO:0007669"/>
    <property type="project" value="TreeGrafter"/>
</dbReference>
<proteinExistence type="predicted"/>
<dbReference type="Gene3D" id="3.90.530.10">
    <property type="entry name" value="XPA C-terminal domain"/>
    <property type="match status" value="1"/>
</dbReference>
<evidence type="ECO:0000313" key="7">
    <source>
        <dbReference type="RefSeq" id="XP_003744218.1"/>
    </source>
</evidence>
<dbReference type="KEGG" id="goe:100904470"/>
<sequence>MEDLSDEQKQRMEESRQKALAKRKAAQTANLIRNTVFVENKPAGSRAGEGFFEPDAPAPVKKLYQPPEHEVECVECERPFLESVGRQKFSLDLCDECRKSLDKYRLVPRTEAKTLFKLKDCDLDMRPPPLKCLEKPNPHREHGAAMKLYLFCQLEERAKEVWGSLDALEKEKNKRKTDAKKRKKAAFTNKISELRRELRAQAYQLPANHEHTYGDEKKSDDNEDEYFKECTSCGYRLVFEKL</sequence>
<dbReference type="InterPro" id="IPR000465">
    <property type="entry name" value="XPA/RAD14"/>
</dbReference>
<feature type="compositionally biased region" description="Basic and acidic residues" evidence="4">
    <location>
        <begin position="1"/>
        <end position="17"/>
    </location>
</feature>
<dbReference type="NCBIfam" id="TIGR00598">
    <property type="entry name" value="rad14"/>
    <property type="match status" value="1"/>
</dbReference>
<keyword evidence="6" id="KW-1185">Reference proteome</keyword>
<dbReference type="InterPro" id="IPR037129">
    <property type="entry name" value="XPA_sf"/>
</dbReference>
<name>A0AAJ6QU99_9ACAR</name>
<dbReference type="GO" id="GO:0070914">
    <property type="term" value="P:UV-damage excision repair"/>
    <property type="evidence" value="ECO:0007669"/>
    <property type="project" value="TreeGrafter"/>
</dbReference>
<dbReference type="GeneID" id="100904470"/>
<dbReference type="SUPFAM" id="SSF46955">
    <property type="entry name" value="Putative DNA-binding domain"/>
    <property type="match status" value="1"/>
</dbReference>
<dbReference type="InterPro" id="IPR009061">
    <property type="entry name" value="DNA-bd_dom_put_sf"/>
</dbReference>
<evidence type="ECO:0000256" key="4">
    <source>
        <dbReference type="SAM" id="MobiDB-lite"/>
    </source>
</evidence>
<dbReference type="GO" id="GO:0000715">
    <property type="term" value="P:nucleotide-excision repair, DNA damage recognition"/>
    <property type="evidence" value="ECO:0007669"/>
    <property type="project" value="TreeGrafter"/>
</dbReference>
<protein>
    <submittedName>
        <fullName evidence="7">DNA repair protein complementing XP-A cells homolog</fullName>
    </submittedName>
</protein>
<accession>A0AAJ6QU99</accession>
<evidence type="ECO:0000256" key="3">
    <source>
        <dbReference type="ARBA" id="ARBA00023242"/>
    </source>
</evidence>
<feature type="domain" description="XPA C-terminal" evidence="5">
    <location>
        <begin position="103"/>
        <end position="153"/>
    </location>
</feature>
<comment type="subcellular location">
    <subcellularLocation>
        <location evidence="1">Nucleus</location>
    </subcellularLocation>
</comment>
<dbReference type="InterPro" id="IPR022656">
    <property type="entry name" value="XPA_C"/>
</dbReference>
<dbReference type="AlphaFoldDB" id="A0AAJ6QU99"/>
<dbReference type="CTD" id="31357"/>
<feature type="region of interest" description="Disordered" evidence="4">
    <location>
        <begin position="1"/>
        <end position="26"/>
    </location>
</feature>
<dbReference type="RefSeq" id="XP_003744218.1">
    <property type="nucleotide sequence ID" value="XM_003744170.2"/>
</dbReference>
<evidence type="ECO:0000313" key="6">
    <source>
        <dbReference type="Proteomes" id="UP000694867"/>
    </source>
</evidence>
<dbReference type="GO" id="GO:1901255">
    <property type="term" value="P:nucleotide-excision repair involved in interstrand cross-link repair"/>
    <property type="evidence" value="ECO:0007669"/>
    <property type="project" value="TreeGrafter"/>
</dbReference>
<organism evidence="6 7">
    <name type="scientific">Galendromus occidentalis</name>
    <name type="common">western predatory mite</name>
    <dbReference type="NCBI Taxonomy" id="34638"/>
    <lineage>
        <taxon>Eukaryota</taxon>
        <taxon>Metazoa</taxon>
        <taxon>Ecdysozoa</taxon>
        <taxon>Arthropoda</taxon>
        <taxon>Chelicerata</taxon>
        <taxon>Arachnida</taxon>
        <taxon>Acari</taxon>
        <taxon>Parasitiformes</taxon>
        <taxon>Mesostigmata</taxon>
        <taxon>Gamasina</taxon>
        <taxon>Phytoseioidea</taxon>
        <taxon>Phytoseiidae</taxon>
        <taxon>Typhlodrominae</taxon>
        <taxon>Galendromus</taxon>
    </lineage>
</organism>
<dbReference type="PANTHER" id="PTHR10142:SF0">
    <property type="entry name" value="DNA REPAIR PROTEIN COMPLEMENTING XP-A CELLS"/>
    <property type="match status" value="1"/>
</dbReference>
<keyword evidence="2" id="KW-0862">Zinc</keyword>
<gene>
    <name evidence="7" type="primary">LOC100904470</name>
</gene>
<dbReference type="Proteomes" id="UP000694867">
    <property type="component" value="Unplaced"/>
</dbReference>
<evidence type="ECO:0000256" key="2">
    <source>
        <dbReference type="ARBA" id="ARBA00022833"/>
    </source>
</evidence>